<keyword evidence="2" id="KW-0808">Transferase</keyword>
<dbReference type="InterPro" id="IPR051199">
    <property type="entry name" value="LPS_LOS_Heptosyltrfase"/>
</dbReference>
<keyword evidence="4" id="KW-1185">Reference proteome</keyword>
<sequence>MKAAVICSQGMGDGLLMMIASQYLFSKGYMVTTYQDSLPQLNTWFPNHHLKKRSSLKELEKQLSAYEIIILQNDNSSLSNAIIDLYKLGKLYKLSVFYSSYEERKHARLTSLDRVFDRSRSMVDNIVGAIASILQCPEVSKNNGLVIPCEFKQNRYPKRVLIHPTSTTPLRTWSAHKFIKVAQNLVQKGYEVAFCVSPSERPEWCLLVKDRFPLPFFPSLHELAGFIYESAFLIGNESGTVHLASNLQIPTLVIASCQKQMALWRPSWFSTKVITPYRFIPNFKGFRLRQERWQLYISPKQVIRAFIKTNFINK</sequence>
<evidence type="ECO:0000313" key="3">
    <source>
        <dbReference type="EMBL" id="QYF48925.1"/>
    </source>
</evidence>
<dbReference type="InterPro" id="IPR002201">
    <property type="entry name" value="Glyco_trans_9"/>
</dbReference>
<dbReference type="RefSeq" id="WP_215217594.1">
    <property type="nucleotide sequence ID" value="NZ_CP075587.1"/>
</dbReference>
<dbReference type="EMBL" id="CP075587">
    <property type="protein sequence ID" value="QYF48925.1"/>
    <property type="molecule type" value="Genomic_DNA"/>
</dbReference>
<gene>
    <name evidence="3" type="ORF">RHABOEDO_001166</name>
</gene>
<dbReference type="Gene3D" id="3.40.50.2000">
    <property type="entry name" value="Glycogen Phosphorylase B"/>
    <property type="match status" value="1"/>
</dbReference>
<dbReference type="PANTHER" id="PTHR30160">
    <property type="entry name" value="TETRAACYLDISACCHARIDE 4'-KINASE-RELATED"/>
    <property type="match status" value="1"/>
</dbReference>
<dbReference type="Pfam" id="PF01075">
    <property type="entry name" value="Glyco_transf_9"/>
    <property type="match status" value="1"/>
</dbReference>
<dbReference type="PANTHER" id="PTHR30160:SF23">
    <property type="match status" value="1"/>
</dbReference>
<evidence type="ECO:0000256" key="1">
    <source>
        <dbReference type="ARBA" id="ARBA00022676"/>
    </source>
</evidence>
<dbReference type="Proteomes" id="UP000826014">
    <property type="component" value="Chromosome"/>
</dbReference>
<keyword evidence="1" id="KW-0328">Glycosyltransferase</keyword>
<name>A0ABX8V7D5_9BACT</name>
<proteinExistence type="predicted"/>
<organism evidence="3 4">
    <name type="scientific">Candidatus Rhabdochlamydia oedothoracis</name>
    <dbReference type="NCBI Taxonomy" id="2720720"/>
    <lineage>
        <taxon>Bacteria</taxon>
        <taxon>Pseudomonadati</taxon>
        <taxon>Chlamydiota</taxon>
        <taxon>Chlamydiia</taxon>
        <taxon>Parachlamydiales</taxon>
        <taxon>Candidatus Rhabdochlamydiaceae</taxon>
        <taxon>Candidatus Rhabdochlamydia</taxon>
    </lineage>
</organism>
<accession>A0ABX8V7D5</accession>
<protein>
    <submittedName>
        <fullName evidence="3">Uncharacterized protein</fullName>
    </submittedName>
</protein>
<evidence type="ECO:0000256" key="2">
    <source>
        <dbReference type="ARBA" id="ARBA00022679"/>
    </source>
</evidence>
<evidence type="ECO:0000313" key="4">
    <source>
        <dbReference type="Proteomes" id="UP000826014"/>
    </source>
</evidence>
<reference evidence="3 4" key="1">
    <citation type="journal article" date="2022" name="bioRxiv">
        <title>Ecology and evolution of chlamydial symbionts of arthropods.</title>
        <authorList>
            <person name="Halter T."/>
            <person name="Koestlbacher S."/>
            <person name="Collingro A."/>
            <person name="Sixt B.S."/>
            <person name="Toenshoff E.R."/>
            <person name="Hendrickx F."/>
            <person name="Kostanjsek R."/>
            <person name="Horn M."/>
        </authorList>
    </citation>
    <scope>NUCLEOTIDE SEQUENCE [LARGE SCALE GENOMIC DNA]</scope>
    <source>
        <strain evidence="3">W744xW776</strain>
    </source>
</reference>
<dbReference type="SUPFAM" id="SSF53756">
    <property type="entry name" value="UDP-Glycosyltransferase/glycogen phosphorylase"/>
    <property type="match status" value="1"/>
</dbReference>